<dbReference type="AlphaFoldDB" id="A0A8J5FB86"/>
<proteinExistence type="inferred from homology"/>
<comment type="subcellular location">
    <subcellularLocation>
        <location evidence="2">Cytoplasm</location>
    </subcellularLocation>
</comment>
<dbReference type="FunFam" id="3.40.30.10:FF:000028">
    <property type="entry name" value="Glutaredoxin family protein"/>
    <property type="match status" value="1"/>
</dbReference>
<keyword evidence="6" id="KW-0676">Redox-active center</keyword>
<keyword evidence="5" id="KW-0813">Transport</keyword>
<evidence type="ECO:0000256" key="1">
    <source>
        <dbReference type="ARBA" id="ARBA00002549"/>
    </source>
</evidence>
<evidence type="ECO:0000313" key="9">
    <source>
        <dbReference type="Proteomes" id="UP000734854"/>
    </source>
</evidence>
<comment type="caution">
    <text evidence="8">The sequence shown here is derived from an EMBL/GenBank/DDBJ whole genome shotgun (WGS) entry which is preliminary data.</text>
</comment>
<comment type="similarity">
    <text evidence="3">Belongs to the glutaredoxin family. CC-type subfamily.</text>
</comment>
<evidence type="ECO:0000313" key="8">
    <source>
        <dbReference type="EMBL" id="KAG6486659.1"/>
    </source>
</evidence>
<keyword evidence="5" id="KW-0249">Electron transport</keyword>
<dbReference type="GO" id="GO:0005737">
    <property type="term" value="C:cytoplasm"/>
    <property type="evidence" value="ECO:0007669"/>
    <property type="project" value="UniProtKB-SubCell"/>
</dbReference>
<dbReference type="OrthoDB" id="418495at2759"/>
<keyword evidence="9" id="KW-1185">Reference proteome</keyword>
<dbReference type="NCBIfam" id="TIGR02189">
    <property type="entry name" value="GlrX-like_plant"/>
    <property type="match status" value="1"/>
</dbReference>
<evidence type="ECO:0000256" key="4">
    <source>
        <dbReference type="ARBA" id="ARBA00022490"/>
    </source>
</evidence>
<protein>
    <recommendedName>
        <fullName evidence="7">Glutaredoxin domain-containing protein</fullName>
    </recommendedName>
</protein>
<keyword evidence="4" id="KW-0963">Cytoplasm</keyword>
<dbReference type="CDD" id="cd03419">
    <property type="entry name" value="GRX_GRXh_1_2_like"/>
    <property type="match status" value="1"/>
</dbReference>
<comment type="function">
    <text evidence="1">Has a glutathione-disulfide oxidoreductase activity in the presence of NADPH and glutathione reductase. Reduces low molecular weight disulfides and proteins.</text>
</comment>
<evidence type="ECO:0000256" key="2">
    <source>
        <dbReference type="ARBA" id="ARBA00004496"/>
    </source>
</evidence>
<organism evidence="8 9">
    <name type="scientific">Zingiber officinale</name>
    <name type="common">Ginger</name>
    <name type="synonym">Amomum zingiber</name>
    <dbReference type="NCBI Taxonomy" id="94328"/>
    <lineage>
        <taxon>Eukaryota</taxon>
        <taxon>Viridiplantae</taxon>
        <taxon>Streptophyta</taxon>
        <taxon>Embryophyta</taxon>
        <taxon>Tracheophyta</taxon>
        <taxon>Spermatophyta</taxon>
        <taxon>Magnoliopsida</taxon>
        <taxon>Liliopsida</taxon>
        <taxon>Zingiberales</taxon>
        <taxon>Zingiberaceae</taxon>
        <taxon>Zingiber</taxon>
    </lineage>
</organism>
<dbReference type="PANTHER" id="PTHR10168">
    <property type="entry name" value="GLUTAREDOXIN"/>
    <property type="match status" value="1"/>
</dbReference>
<feature type="domain" description="Glutaredoxin" evidence="7">
    <location>
        <begin position="13"/>
        <end position="76"/>
    </location>
</feature>
<dbReference type="Proteomes" id="UP000734854">
    <property type="component" value="Unassembled WGS sequence"/>
</dbReference>
<reference evidence="8 9" key="1">
    <citation type="submission" date="2020-08" db="EMBL/GenBank/DDBJ databases">
        <title>Plant Genome Project.</title>
        <authorList>
            <person name="Zhang R.-G."/>
        </authorList>
    </citation>
    <scope>NUCLEOTIDE SEQUENCE [LARGE SCALE GENOMIC DNA]</scope>
    <source>
        <tissue evidence="8">Rhizome</tissue>
    </source>
</reference>
<dbReference type="Pfam" id="PF00462">
    <property type="entry name" value="Glutaredoxin"/>
    <property type="match status" value="1"/>
</dbReference>
<name>A0A8J5FB86_ZINOF</name>
<evidence type="ECO:0000256" key="5">
    <source>
        <dbReference type="ARBA" id="ARBA00022982"/>
    </source>
</evidence>
<dbReference type="EMBL" id="JACMSC010000015">
    <property type="protein sequence ID" value="KAG6486659.1"/>
    <property type="molecule type" value="Genomic_DNA"/>
</dbReference>
<dbReference type="PROSITE" id="PS51354">
    <property type="entry name" value="GLUTAREDOXIN_2"/>
    <property type="match status" value="1"/>
</dbReference>
<evidence type="ECO:0000256" key="3">
    <source>
        <dbReference type="ARBA" id="ARBA00007568"/>
    </source>
</evidence>
<evidence type="ECO:0000259" key="7">
    <source>
        <dbReference type="Pfam" id="PF00462"/>
    </source>
</evidence>
<gene>
    <name evidence="8" type="ORF">ZIOFF_055238</name>
</gene>
<accession>A0A8J5FB86</accession>
<sequence>MDRVAKLAAQKAVVVFSVSSCCMCHAVQRLFCELGVSPAVHELDKDPRGREMERALEKLVGRRAPAPVVFVGGELVGSTDRIMALHLGGKLKPLLRQAGALWL</sequence>
<dbReference type="InterPro" id="IPR002109">
    <property type="entry name" value="Glutaredoxin"/>
</dbReference>
<dbReference type="InterPro" id="IPR011905">
    <property type="entry name" value="GlrX-like_pln_2"/>
</dbReference>
<evidence type="ECO:0000256" key="6">
    <source>
        <dbReference type="ARBA" id="ARBA00023284"/>
    </source>
</evidence>